<accession>A0A5B7D329</accession>
<evidence type="ECO:0000313" key="2">
    <source>
        <dbReference type="EMBL" id="MPC14153.1"/>
    </source>
</evidence>
<evidence type="ECO:0000313" key="3">
    <source>
        <dbReference type="Proteomes" id="UP000324222"/>
    </source>
</evidence>
<proteinExistence type="predicted"/>
<gene>
    <name evidence="2" type="ORF">E2C01_006911</name>
</gene>
<organism evidence="2 3">
    <name type="scientific">Portunus trituberculatus</name>
    <name type="common">Swimming crab</name>
    <name type="synonym">Neptunus trituberculatus</name>
    <dbReference type="NCBI Taxonomy" id="210409"/>
    <lineage>
        <taxon>Eukaryota</taxon>
        <taxon>Metazoa</taxon>
        <taxon>Ecdysozoa</taxon>
        <taxon>Arthropoda</taxon>
        <taxon>Crustacea</taxon>
        <taxon>Multicrustacea</taxon>
        <taxon>Malacostraca</taxon>
        <taxon>Eumalacostraca</taxon>
        <taxon>Eucarida</taxon>
        <taxon>Decapoda</taxon>
        <taxon>Pleocyemata</taxon>
        <taxon>Brachyura</taxon>
        <taxon>Eubrachyura</taxon>
        <taxon>Portunoidea</taxon>
        <taxon>Portunidae</taxon>
        <taxon>Portuninae</taxon>
        <taxon>Portunus</taxon>
    </lineage>
</organism>
<dbReference type="AlphaFoldDB" id="A0A5B7D329"/>
<name>A0A5B7D329_PORTR</name>
<dbReference type="Proteomes" id="UP000324222">
    <property type="component" value="Unassembled WGS sequence"/>
</dbReference>
<evidence type="ECO:0000256" key="1">
    <source>
        <dbReference type="SAM" id="MobiDB-lite"/>
    </source>
</evidence>
<protein>
    <submittedName>
        <fullName evidence="2">Uncharacterized protein</fullName>
    </submittedName>
</protein>
<feature type="region of interest" description="Disordered" evidence="1">
    <location>
        <begin position="1"/>
        <end position="21"/>
    </location>
</feature>
<reference evidence="2 3" key="1">
    <citation type="submission" date="2019-05" db="EMBL/GenBank/DDBJ databases">
        <title>Another draft genome of Portunus trituberculatus and its Hox gene families provides insights of decapod evolution.</title>
        <authorList>
            <person name="Jeong J.-H."/>
            <person name="Song I."/>
            <person name="Kim S."/>
            <person name="Choi T."/>
            <person name="Kim D."/>
            <person name="Ryu S."/>
            <person name="Kim W."/>
        </authorList>
    </citation>
    <scope>NUCLEOTIDE SEQUENCE [LARGE SCALE GENOMIC DNA]</scope>
    <source>
        <tissue evidence="2">Muscle</tissue>
    </source>
</reference>
<feature type="compositionally biased region" description="Polar residues" evidence="1">
    <location>
        <begin position="11"/>
        <end position="21"/>
    </location>
</feature>
<keyword evidence="3" id="KW-1185">Reference proteome</keyword>
<sequence length="99" mass="10812">MAAQIPLRFSRPSTSPGPSYRKQISSTAYSLHSSHHHCILHLWGTRGCDTACTAPTNPQEEEEEKSNDEVGAAACLISLDVRVGVRINESFSNPHNPIV</sequence>
<comment type="caution">
    <text evidence="2">The sequence shown here is derived from an EMBL/GenBank/DDBJ whole genome shotgun (WGS) entry which is preliminary data.</text>
</comment>
<dbReference type="EMBL" id="VSRR010000331">
    <property type="protein sequence ID" value="MPC14153.1"/>
    <property type="molecule type" value="Genomic_DNA"/>
</dbReference>